<evidence type="ECO:0000256" key="2">
    <source>
        <dbReference type="ARBA" id="ARBA00022801"/>
    </source>
</evidence>
<comment type="caution">
    <text evidence="4">The sequence shown here is derived from an EMBL/GenBank/DDBJ whole genome shotgun (WGS) entry which is preliminary data.</text>
</comment>
<dbReference type="GO" id="GO:0009117">
    <property type="term" value="P:nucleotide metabolic process"/>
    <property type="evidence" value="ECO:0007669"/>
    <property type="project" value="UniProtKB-KW"/>
</dbReference>
<feature type="site" description="Important for substrate specificity" evidence="3">
    <location>
        <position position="76"/>
    </location>
</feature>
<dbReference type="PANTHER" id="PTHR43213">
    <property type="entry name" value="BIFUNCTIONAL DTTP/UTP PYROPHOSPHATASE/METHYLTRANSFERASE PROTEIN-RELATED"/>
    <property type="match status" value="1"/>
</dbReference>
<comment type="subcellular location">
    <subcellularLocation>
        <location evidence="3">Cytoplasm</location>
    </subcellularLocation>
</comment>
<name>A0AA43XN35_9CLOT</name>
<dbReference type="RefSeq" id="WP_160722121.1">
    <property type="nucleotide sequence ID" value="NZ_SUMG01000014.1"/>
</dbReference>
<evidence type="ECO:0000256" key="1">
    <source>
        <dbReference type="ARBA" id="ARBA00001968"/>
    </source>
</evidence>
<dbReference type="CDD" id="cd00555">
    <property type="entry name" value="Maf"/>
    <property type="match status" value="1"/>
</dbReference>
<dbReference type="EMBL" id="SUMG01000014">
    <property type="protein sequence ID" value="NBG88955.1"/>
    <property type="molecule type" value="Genomic_DNA"/>
</dbReference>
<keyword evidence="3" id="KW-0546">Nucleotide metabolism</keyword>
<comment type="caution">
    <text evidence="3">Lacks conserved residue(s) required for the propagation of feature annotation.</text>
</comment>
<feature type="active site" description="Proton acceptor" evidence="3">
    <location>
        <position position="75"/>
    </location>
</feature>
<gene>
    <name evidence="4" type="primary">maf</name>
    <name evidence="4" type="ORF">ISALK_10635</name>
</gene>
<organism evidence="4 5">
    <name type="scientific">Isachenkonia alkalipeptolytica</name>
    <dbReference type="NCBI Taxonomy" id="2565777"/>
    <lineage>
        <taxon>Bacteria</taxon>
        <taxon>Bacillati</taxon>
        <taxon>Bacillota</taxon>
        <taxon>Clostridia</taxon>
        <taxon>Eubacteriales</taxon>
        <taxon>Clostridiaceae</taxon>
        <taxon>Isachenkonia</taxon>
    </lineage>
</organism>
<comment type="similarity">
    <text evidence="3">Belongs to the Maf family. YhdE subfamily.</text>
</comment>
<keyword evidence="3" id="KW-0963">Cytoplasm</keyword>
<dbReference type="Pfam" id="PF02545">
    <property type="entry name" value="Maf"/>
    <property type="match status" value="1"/>
</dbReference>
<protein>
    <recommendedName>
        <fullName evidence="3">dTTP/UTP pyrophosphatase</fullName>
        <shortName evidence="3">dTTPase/UTPase</shortName>
        <ecNumber evidence="3">3.6.1.9</ecNumber>
    </recommendedName>
    <alternativeName>
        <fullName evidence="3">Nucleoside triphosphate pyrophosphatase</fullName>
    </alternativeName>
    <alternativeName>
        <fullName evidence="3">Nucleotide pyrophosphatase</fullName>
        <shortName evidence="3">Nucleotide PPase</shortName>
    </alternativeName>
</protein>
<keyword evidence="5" id="KW-1185">Reference proteome</keyword>
<feature type="site" description="Important for substrate specificity" evidence="3">
    <location>
        <position position="160"/>
    </location>
</feature>
<reference evidence="4 5" key="1">
    <citation type="submission" date="2019-04" db="EMBL/GenBank/DDBJ databases">
        <title>Isachenkonia alkalipeptolytica gen. nov. sp. nov. a new anaerobic, alkiliphilic organothrophic bacterium capable to reduce synthesized ferrihydrite isolated from a soda lake.</title>
        <authorList>
            <person name="Toshchakov S.V."/>
            <person name="Zavarzina D.G."/>
            <person name="Zhilina T.N."/>
            <person name="Kostrikina N.A."/>
            <person name="Kublanov I.V."/>
        </authorList>
    </citation>
    <scope>NUCLEOTIDE SEQUENCE [LARGE SCALE GENOMIC DNA]</scope>
    <source>
        <strain evidence="4 5">Z-1701</strain>
    </source>
</reference>
<dbReference type="GO" id="GO:0005737">
    <property type="term" value="C:cytoplasm"/>
    <property type="evidence" value="ECO:0007669"/>
    <property type="project" value="UniProtKB-SubCell"/>
</dbReference>
<dbReference type="PIRSF" id="PIRSF006305">
    <property type="entry name" value="Maf"/>
    <property type="match status" value="1"/>
</dbReference>
<feature type="site" description="Important for substrate specificity" evidence="3">
    <location>
        <position position="13"/>
    </location>
</feature>
<evidence type="ECO:0000256" key="3">
    <source>
        <dbReference type="HAMAP-Rule" id="MF_00528"/>
    </source>
</evidence>
<evidence type="ECO:0000313" key="4">
    <source>
        <dbReference type="EMBL" id="NBG88955.1"/>
    </source>
</evidence>
<accession>A0AA43XN35</accession>
<proteinExistence type="inferred from homology"/>
<dbReference type="NCBIfam" id="TIGR00172">
    <property type="entry name" value="maf"/>
    <property type="match status" value="1"/>
</dbReference>
<comment type="function">
    <text evidence="3">Nucleoside triphosphate pyrophosphatase that hydrolyzes dTTP and UTP. May have a dual role in cell division arrest and in preventing the incorporation of modified nucleotides into cellular nucleic acids.</text>
</comment>
<dbReference type="InterPro" id="IPR003697">
    <property type="entry name" value="Maf-like"/>
</dbReference>
<comment type="catalytic activity">
    <reaction evidence="3">
        <text>dTTP + H2O = dTMP + diphosphate + H(+)</text>
        <dbReference type="Rhea" id="RHEA:28534"/>
        <dbReference type="ChEBI" id="CHEBI:15377"/>
        <dbReference type="ChEBI" id="CHEBI:15378"/>
        <dbReference type="ChEBI" id="CHEBI:33019"/>
        <dbReference type="ChEBI" id="CHEBI:37568"/>
        <dbReference type="ChEBI" id="CHEBI:63528"/>
        <dbReference type="EC" id="3.6.1.9"/>
    </reaction>
</comment>
<comment type="cofactor">
    <cofactor evidence="1 3">
        <name>a divalent metal cation</name>
        <dbReference type="ChEBI" id="CHEBI:60240"/>
    </cofactor>
</comment>
<dbReference type="PANTHER" id="PTHR43213:SF5">
    <property type="entry name" value="BIFUNCTIONAL DTTP_UTP PYROPHOSPHATASE_METHYLTRANSFERASE PROTEIN-RELATED"/>
    <property type="match status" value="1"/>
</dbReference>
<dbReference type="SUPFAM" id="SSF52972">
    <property type="entry name" value="ITPase-like"/>
    <property type="match status" value="1"/>
</dbReference>
<dbReference type="HAMAP" id="MF_00528">
    <property type="entry name" value="Maf"/>
    <property type="match status" value="1"/>
</dbReference>
<keyword evidence="2 3" id="KW-0378">Hydrolase</keyword>
<comment type="catalytic activity">
    <reaction evidence="3">
        <text>UTP + H2O = UMP + diphosphate + H(+)</text>
        <dbReference type="Rhea" id="RHEA:29395"/>
        <dbReference type="ChEBI" id="CHEBI:15377"/>
        <dbReference type="ChEBI" id="CHEBI:15378"/>
        <dbReference type="ChEBI" id="CHEBI:33019"/>
        <dbReference type="ChEBI" id="CHEBI:46398"/>
        <dbReference type="ChEBI" id="CHEBI:57865"/>
        <dbReference type="EC" id="3.6.1.9"/>
    </reaction>
</comment>
<dbReference type="EC" id="3.6.1.9" evidence="3"/>
<dbReference type="InterPro" id="IPR029001">
    <property type="entry name" value="ITPase-like_fam"/>
</dbReference>
<dbReference type="AlphaFoldDB" id="A0AA43XN35"/>
<dbReference type="Gene3D" id="3.90.950.10">
    <property type="match status" value="1"/>
</dbReference>
<sequence>MGQFLILASKSPRRKEILQDLGFQLIVQQSDVDETCDGSYKSLEEKVISIARKKAQAVASRTDRSGEKTIVLASDTMVFLNDEVLEKPKSRREAYIMLAKLSNKKHRVITVTVIIDDKKQQTFENASKTDVYFKDLDKKAINGYLDHNQYRDKAGAYGIQNNGDLLIDKIDGDYFNVMGLSASTVTDYFKKYHNEVISTERLFDKHKNLIKKFRSDGDSNE</sequence>
<dbReference type="GO" id="GO:0047429">
    <property type="term" value="F:nucleoside triphosphate diphosphatase activity"/>
    <property type="evidence" value="ECO:0007669"/>
    <property type="project" value="UniProtKB-EC"/>
</dbReference>
<evidence type="ECO:0000313" key="5">
    <source>
        <dbReference type="Proteomes" id="UP000449710"/>
    </source>
</evidence>
<dbReference type="Proteomes" id="UP000449710">
    <property type="component" value="Unassembled WGS sequence"/>
</dbReference>